<name>A0A142JMG1_9BURK</name>
<evidence type="ECO:0000313" key="1">
    <source>
        <dbReference type="EMBL" id="AMR79273.1"/>
    </source>
</evidence>
<organism evidence="1 2">
    <name type="scientific">Cupriavidus nantongensis</name>
    <dbReference type="NCBI Taxonomy" id="1796606"/>
    <lineage>
        <taxon>Bacteria</taxon>
        <taxon>Pseudomonadati</taxon>
        <taxon>Pseudomonadota</taxon>
        <taxon>Betaproteobacteria</taxon>
        <taxon>Burkholderiales</taxon>
        <taxon>Burkholderiaceae</taxon>
        <taxon>Cupriavidus</taxon>
    </lineage>
</organism>
<sequence length="109" mass="12067">MEGSDAVQLLRQAGAPAGIIAEAERLAAGDDFVVWEENAEAFVLFTDDLSTQWRHVGGLAGVVRTGLDYASVLSHLEFAVDGRARRRDLYRLVRLMERAALDVWADQHN</sequence>
<reference evidence="1 2" key="1">
    <citation type="submission" date="2016-03" db="EMBL/GenBank/DDBJ databases">
        <title>Complete genome sequence of a novel chlorpyrifos degrading bacterium, Cupriavidus nantongensis sp. X1.</title>
        <authorList>
            <person name="Fang L."/>
        </authorList>
    </citation>
    <scope>NUCLEOTIDE SEQUENCE [LARGE SCALE GENOMIC DNA]</scope>
    <source>
        <strain evidence="1 2">X1</strain>
    </source>
</reference>
<dbReference type="EMBL" id="CP014844">
    <property type="protein sequence ID" value="AMR79273.1"/>
    <property type="molecule type" value="Genomic_DNA"/>
</dbReference>
<dbReference type="Pfam" id="PF08809">
    <property type="entry name" value="DUF1799"/>
    <property type="match status" value="1"/>
</dbReference>
<accession>A0A142JMG1</accession>
<gene>
    <name evidence="1" type="ORF">A2G96_16865</name>
</gene>
<protein>
    <submittedName>
        <fullName evidence="1">Uncharacterized protein</fullName>
    </submittedName>
</protein>
<dbReference type="AlphaFoldDB" id="A0A142JMG1"/>
<proteinExistence type="predicted"/>
<evidence type="ECO:0000313" key="2">
    <source>
        <dbReference type="Proteomes" id="UP000075238"/>
    </source>
</evidence>
<dbReference type="Proteomes" id="UP000075238">
    <property type="component" value="Chromosome 1"/>
</dbReference>
<dbReference type="STRING" id="1796606.A2G96_16865"/>
<dbReference type="KEGG" id="cnan:A2G96_16865"/>
<dbReference type="InterPro" id="IPR014915">
    <property type="entry name" value="Phage_TLS_TfmB"/>
</dbReference>
<keyword evidence="2" id="KW-1185">Reference proteome</keyword>